<evidence type="ECO:0000256" key="8">
    <source>
        <dbReference type="SAM" id="Coils"/>
    </source>
</evidence>
<feature type="coiled-coil region" evidence="8">
    <location>
        <begin position="1198"/>
        <end position="1225"/>
    </location>
</feature>
<evidence type="ECO:0000256" key="5">
    <source>
        <dbReference type="ARBA" id="ARBA00022989"/>
    </source>
</evidence>
<dbReference type="InParanoid" id="A0A2Y9H3C7"/>
<dbReference type="PANTHER" id="PTHR15352">
    <property type="entry name" value="LYMPHOID-RESTRICTED MEMBRANE PROTEIN, JAW1"/>
    <property type="match status" value="1"/>
</dbReference>
<dbReference type="STRING" id="29088.A0A2Y9H3C7"/>
<dbReference type="Proteomes" id="UP000248481">
    <property type="component" value="Chromosome 5"/>
</dbReference>
<dbReference type="PANTHER" id="PTHR15352:SF3">
    <property type="entry name" value="INOSITOL 1,4,5-TRIPHOSPHATE RECEPTOR ASSOCIATED 2"/>
    <property type="match status" value="1"/>
</dbReference>
<comment type="subcellular location">
    <subcellularLocation>
        <location evidence="2">Cytoplasm</location>
    </subcellularLocation>
    <subcellularLocation>
        <location evidence="1">Membrane</location>
        <topology evidence="1">Single-pass membrane protein</topology>
    </subcellularLocation>
</comment>
<keyword evidence="7 10" id="KW-0472">Membrane</keyword>
<evidence type="ECO:0000259" key="11">
    <source>
        <dbReference type="Pfam" id="PF14662"/>
    </source>
</evidence>
<organism evidence="12 13">
    <name type="scientific">Neomonachus schauinslandi</name>
    <name type="common">Hawaiian monk seal</name>
    <name type="synonym">Monachus schauinslandi</name>
    <dbReference type="NCBI Taxonomy" id="29088"/>
    <lineage>
        <taxon>Eukaryota</taxon>
        <taxon>Metazoa</taxon>
        <taxon>Chordata</taxon>
        <taxon>Craniata</taxon>
        <taxon>Vertebrata</taxon>
        <taxon>Euteleostomi</taxon>
        <taxon>Mammalia</taxon>
        <taxon>Eutheria</taxon>
        <taxon>Laurasiatheria</taxon>
        <taxon>Carnivora</taxon>
        <taxon>Caniformia</taxon>
        <taxon>Pinnipedia</taxon>
        <taxon>Phocidae</taxon>
        <taxon>Monachinae</taxon>
        <taxon>Monachini</taxon>
        <taxon>Neomonachus</taxon>
    </lineage>
</organism>
<sequence length="1437" mass="163525">MASVRKVTDKRHNPVESICRKIRAIQKREEISDPLRQILKYQSSSFDSPQINTKKDFEEVLKNMATTPIPSPNTCFSSTEKDDAIITSPQIMSPRTPSISHLSSPENATYPVPRTSSENLSRPRSQSSQNYTSWVSQTREGERFFNKDLKNCCNENNFSASTLDFDSTSDKNSECFTPQESLVKKLSLNGAVFRLRWNYFGILKLFGGSYMPIKTGSVGVAKIIDYLRQASSQNSEDSGLEELWNILDPEKGDLHVDLEIFRAIMKEWMACCRNKWERMHGGSGGTDDSVFEQDSIKSSRAIKMTTDKTECTSWSFEALGGNMSKGVLEVSDLITYVADLHFHKQKLEEENNKFKSALETLEEANCQLSEDCTELRHQIKSAHQAIMRTNLLKEELEELKISMNASEEQKTMILAQNKQLETENRALILKIRILQEENTKNIMDIYKLEKKIDELSKIETEHQMELHTCENTLLNKDASLQKKDLSIEELKSTIIEYGNIIENLRGDKNKLTHELQHLQQELILNGIQLNISGECNRIISEEEKSLHCELILAQSAENNETEWQCSLINLSSLDMMMDQEILLLQRTFEQKGVKFTAMLQKLDLYNICTHEEVSKVETLMDSSLQWVTDPEITVKEKWENKLTEFKYIMEEKLNLCILMPNSLGNHKESLDKEFVKLIEILKRFRLEYFYFRKEFLSRQKQREALEQVQEDAVNQEAVVRKKVQGTSQWLEDREEQVEDRDPAAHSAGDKAKSSLHELEEAISEQLNLQTVNTELVNTCQTLEQKTRKLKTTTESLRKKLIKGRLHGLLFQSCLDEQFPHCDPLSGTDGIQQPFQDQLKQCCHKRYSGQEARIYQTLLTFKHTCWYTPLLDALHLESLTAIPSLELTISSGVAKRIQVSRERPNYGEVEDGALDVTRRCKCPGPKVGPHPGTDLSGCIRMNDDLRMEENGVDCLYSESLPQSRECSTLSSPGHTSSTESTVTSSDSGSEILNMASGDPDCKSLCEKEGDTRSASAMIKITGRSPAPENIVLQGSVSEDKTMLNLEAKEEPETIGEHRKECAAGDTALSSCPVTTVKSVNFRQSESTSANEKEVEAEFLRLSLGFKCDWFTLEKRVKLEERSRDLAEENLKKEITNCLKLLESLTPLCEDDNHAQEIVKKLEKSIIFLSQCTARVASRAEMLGAINQESRVSKAVEVMIQHVENLKRRYAKEHAELEELKQVLLQNERSFNPLEDEDDCQIKKRSSSLNSKPSSLRRVTIASLPRNIGNAGMVAGMENDRFSRRSSSWRILGSKQSEHRPSLHRFISSYSWADAEEEKCELKTKDDSEPPGEETVERTRKPSLSERRNNPSKWDGSSIYDTVASWATNLKTSFRKANKALWLSVAFIVLFAALMSFLTGRFFQKSVDAAPTPDGDSWMSVEQILWPFTRLQHNGPPPV</sequence>
<feature type="region of interest" description="Disordered" evidence="9">
    <location>
        <begin position="964"/>
        <end position="987"/>
    </location>
</feature>
<feature type="compositionally biased region" description="Basic and acidic residues" evidence="9">
    <location>
        <begin position="739"/>
        <end position="750"/>
    </location>
</feature>
<protein>
    <submittedName>
        <fullName evidence="13">Inositol 1,4,5-triphosphate receptor associated 2</fullName>
    </submittedName>
</protein>
<dbReference type="AlphaFoldDB" id="A0A2Y9H3C7"/>
<dbReference type="InterPro" id="IPR028168">
    <property type="entry name" value="KASH5_CC"/>
</dbReference>
<dbReference type="Pfam" id="PF14662">
    <property type="entry name" value="KASH_CCD"/>
    <property type="match status" value="1"/>
</dbReference>
<evidence type="ECO:0000256" key="7">
    <source>
        <dbReference type="ARBA" id="ARBA00023136"/>
    </source>
</evidence>
<keyword evidence="12" id="KW-1185">Reference proteome</keyword>
<dbReference type="KEGG" id="nsu:110580810"/>
<accession>A0A2Y9H3C7</accession>
<evidence type="ECO:0000256" key="3">
    <source>
        <dbReference type="ARBA" id="ARBA00022490"/>
    </source>
</evidence>
<evidence type="ECO:0000256" key="10">
    <source>
        <dbReference type="SAM" id="Phobius"/>
    </source>
</evidence>
<name>A0A2Y9H3C7_NEOSC</name>
<feature type="region of interest" description="Disordered" evidence="9">
    <location>
        <begin position="1233"/>
        <end position="1254"/>
    </location>
</feature>
<evidence type="ECO:0000313" key="13">
    <source>
        <dbReference type="RefSeq" id="XP_021546136.2"/>
    </source>
</evidence>
<keyword evidence="5 10" id="KW-1133">Transmembrane helix</keyword>
<proteinExistence type="predicted"/>
<keyword evidence="13" id="KW-0675">Receptor</keyword>
<feature type="compositionally biased region" description="Polar residues" evidence="9">
    <location>
        <begin position="114"/>
        <end position="133"/>
    </location>
</feature>
<keyword evidence="4 10" id="KW-0812">Transmembrane</keyword>
<dbReference type="Pfam" id="PF05781">
    <property type="entry name" value="MRVI1"/>
    <property type="match status" value="1"/>
</dbReference>
<feature type="coiled-coil region" evidence="8">
    <location>
        <begin position="340"/>
        <end position="437"/>
    </location>
</feature>
<feature type="transmembrane region" description="Helical" evidence="10">
    <location>
        <begin position="1378"/>
        <end position="1396"/>
    </location>
</feature>
<feature type="compositionally biased region" description="Polar residues" evidence="9">
    <location>
        <begin position="964"/>
        <end position="973"/>
    </location>
</feature>
<reference evidence="13" key="1">
    <citation type="submission" date="2025-08" db="UniProtKB">
        <authorList>
            <consortium name="RefSeq"/>
        </authorList>
    </citation>
    <scope>IDENTIFICATION</scope>
    <source>
        <tissue evidence="13">Blood</tissue>
    </source>
</reference>
<dbReference type="GO" id="GO:0005789">
    <property type="term" value="C:endoplasmic reticulum membrane"/>
    <property type="evidence" value="ECO:0007669"/>
    <property type="project" value="TreeGrafter"/>
</dbReference>
<keyword evidence="3" id="KW-0963">Cytoplasm</keyword>
<dbReference type="RefSeq" id="XP_021546136.2">
    <property type="nucleotide sequence ID" value="XM_021690461.2"/>
</dbReference>
<evidence type="ECO:0000256" key="9">
    <source>
        <dbReference type="SAM" id="MobiDB-lite"/>
    </source>
</evidence>
<feature type="domain" description="KASH5-like coiled-coil" evidence="11">
    <location>
        <begin position="329"/>
        <end position="517"/>
    </location>
</feature>
<feature type="compositionally biased region" description="Low complexity" evidence="9">
    <location>
        <begin position="1245"/>
        <end position="1254"/>
    </location>
</feature>
<evidence type="ECO:0000256" key="6">
    <source>
        <dbReference type="ARBA" id="ARBA00023054"/>
    </source>
</evidence>
<gene>
    <name evidence="13" type="primary">IRAG2</name>
</gene>
<evidence type="ECO:0000256" key="2">
    <source>
        <dbReference type="ARBA" id="ARBA00004496"/>
    </source>
</evidence>
<evidence type="ECO:0000313" key="12">
    <source>
        <dbReference type="Proteomes" id="UP000248481"/>
    </source>
</evidence>
<feature type="region of interest" description="Disordered" evidence="9">
    <location>
        <begin position="89"/>
        <end position="133"/>
    </location>
</feature>
<feature type="compositionally biased region" description="Basic and acidic residues" evidence="9">
    <location>
        <begin position="1333"/>
        <end position="1347"/>
    </location>
</feature>
<evidence type="ECO:0000256" key="1">
    <source>
        <dbReference type="ARBA" id="ARBA00004167"/>
    </source>
</evidence>
<feature type="region of interest" description="Disordered" evidence="9">
    <location>
        <begin position="1319"/>
        <end position="1349"/>
    </location>
</feature>
<evidence type="ECO:0000256" key="4">
    <source>
        <dbReference type="ARBA" id="ARBA00022692"/>
    </source>
</evidence>
<keyword evidence="6 8" id="KW-0175">Coiled coil</keyword>
<feature type="region of interest" description="Disordered" evidence="9">
    <location>
        <begin position="729"/>
        <end position="750"/>
    </location>
</feature>
<feature type="compositionally biased region" description="Polar residues" evidence="9">
    <location>
        <begin position="89"/>
        <end position="107"/>
    </location>
</feature>
<dbReference type="InterPro" id="IPR008677">
    <property type="entry name" value="MRVI1"/>
</dbReference>
<feature type="compositionally biased region" description="Low complexity" evidence="9">
    <location>
        <begin position="974"/>
        <end position="987"/>
    </location>
</feature>